<evidence type="ECO:0000256" key="1">
    <source>
        <dbReference type="ARBA" id="ARBA00022614"/>
    </source>
</evidence>
<dbReference type="AlphaFoldDB" id="A0A9N8HJB0"/>
<keyword evidence="2" id="KW-0677">Repeat</keyword>
<evidence type="ECO:0000313" key="4">
    <source>
        <dbReference type="EMBL" id="CAB9517313.1"/>
    </source>
</evidence>
<dbReference type="PANTHER" id="PTHR24112">
    <property type="entry name" value="LEUCINE-RICH REPEAT, ISOFORM F-RELATED"/>
    <property type="match status" value="1"/>
</dbReference>
<comment type="caution">
    <text evidence="4">The sequence shown here is derived from an EMBL/GenBank/DDBJ whole genome shotgun (WGS) entry which is preliminary data.</text>
</comment>
<name>A0A9N8HJB0_9STRA</name>
<protein>
    <submittedName>
        <fullName evidence="4">Uncharacterized protein</fullName>
    </submittedName>
</protein>
<dbReference type="InterPro" id="IPR032675">
    <property type="entry name" value="LRR_dom_sf"/>
</dbReference>
<keyword evidence="1" id="KW-0433">Leucine-rich repeat</keyword>
<organism evidence="4 5">
    <name type="scientific">Seminavis robusta</name>
    <dbReference type="NCBI Taxonomy" id="568900"/>
    <lineage>
        <taxon>Eukaryota</taxon>
        <taxon>Sar</taxon>
        <taxon>Stramenopiles</taxon>
        <taxon>Ochrophyta</taxon>
        <taxon>Bacillariophyta</taxon>
        <taxon>Bacillariophyceae</taxon>
        <taxon>Bacillariophycidae</taxon>
        <taxon>Naviculales</taxon>
        <taxon>Naviculaceae</taxon>
        <taxon>Seminavis</taxon>
    </lineage>
</organism>
<evidence type="ECO:0000256" key="3">
    <source>
        <dbReference type="SAM" id="MobiDB-lite"/>
    </source>
</evidence>
<accession>A0A9N8HJB0</accession>
<feature type="region of interest" description="Disordered" evidence="3">
    <location>
        <begin position="19"/>
        <end position="41"/>
    </location>
</feature>
<evidence type="ECO:0000256" key="2">
    <source>
        <dbReference type="ARBA" id="ARBA00022737"/>
    </source>
</evidence>
<dbReference type="Gene3D" id="3.80.10.10">
    <property type="entry name" value="Ribonuclease Inhibitor"/>
    <property type="match status" value="1"/>
</dbReference>
<dbReference type="SUPFAM" id="SSF52047">
    <property type="entry name" value="RNI-like"/>
    <property type="match status" value="1"/>
</dbReference>
<sequence>MAPSRAVINATLPARRRPRRCNWKRQSSPAVANSQQEASESSNPAINGVLIQDARPHLWLTESNLELRFGELLETVRGQRDLQEISIYNILSRFSSEEMSCLYDAIAQFPLLQSFTVWSSQCLTVPVLTSVLNKAQRLQALTLSNLQINSHKEVLQLAQAILQHSSLTKLALDNLQITMSSSSLDSAFITLDPLLHAIAQNPRIESLRISASNDSNINTTTVVAKPDSLAALCRHSQLKELSLWNVELTDEALQGMARVLSSNQSSSCLESLTLRNCGTKLTHQGYASLVTMLQHNLRLQKVLLDTTNKSLQWQIEFLCYLNKCGTRRALLDSPANASVWLNALACHSHDLDSLFYLLGEGGGSNVVL</sequence>
<dbReference type="PANTHER" id="PTHR24112:SF9">
    <property type="entry name" value="PROTEIN PHOSPHATASE 1 REGULATORY SUBUNIT 37"/>
    <property type="match status" value="1"/>
</dbReference>
<feature type="compositionally biased region" description="Polar residues" evidence="3">
    <location>
        <begin position="24"/>
        <end position="41"/>
    </location>
</feature>
<dbReference type="EMBL" id="CAICTM010000846">
    <property type="protein sequence ID" value="CAB9517313.1"/>
    <property type="molecule type" value="Genomic_DNA"/>
</dbReference>
<gene>
    <name evidence="4" type="ORF">SEMRO_847_G210380.1</name>
</gene>
<keyword evidence="5" id="KW-1185">Reference proteome</keyword>
<reference evidence="4" key="1">
    <citation type="submission" date="2020-06" db="EMBL/GenBank/DDBJ databases">
        <authorList>
            <consortium name="Plant Systems Biology data submission"/>
        </authorList>
    </citation>
    <scope>NUCLEOTIDE SEQUENCE</scope>
    <source>
        <strain evidence="4">D6</strain>
    </source>
</reference>
<proteinExistence type="predicted"/>
<evidence type="ECO:0000313" key="5">
    <source>
        <dbReference type="Proteomes" id="UP001153069"/>
    </source>
</evidence>
<dbReference type="Proteomes" id="UP001153069">
    <property type="component" value="Unassembled WGS sequence"/>
</dbReference>
<dbReference type="InterPro" id="IPR051279">
    <property type="entry name" value="PP1-Reg/Actin-Interact_Protein"/>
</dbReference>